<keyword evidence="2" id="KW-1185">Reference proteome</keyword>
<proteinExistence type="predicted"/>
<reference evidence="1 2" key="2">
    <citation type="journal article" date="2022" name="Mol. Ecol. Resour.">
        <title>The genomes of chicory, endive, great burdock and yacon provide insights into Asteraceae paleo-polyploidization history and plant inulin production.</title>
        <authorList>
            <person name="Fan W."/>
            <person name="Wang S."/>
            <person name="Wang H."/>
            <person name="Wang A."/>
            <person name="Jiang F."/>
            <person name="Liu H."/>
            <person name="Zhao H."/>
            <person name="Xu D."/>
            <person name="Zhang Y."/>
        </authorList>
    </citation>
    <scope>NUCLEOTIDE SEQUENCE [LARGE SCALE GENOMIC DNA]</scope>
    <source>
        <strain evidence="2">cv. Punajuju</strain>
        <tissue evidence="1">Leaves</tissue>
    </source>
</reference>
<sequence>MNSRYLILKLLILIICQESPSNSAGFYDACNTPFSCGTISDFQYPFRHHQDLAYCGYPGFELNCDDDNLPTINITYLVLRINPNAQILKIVRKDMINSMCPQDLVNTTMDPKLFSFTKSYMNIQPNLFGCPLTFNFMGIGSIFCGDNGVSQVFLVPEIQGPGNCETSIVIPFPVEFLNTTTLGQVLQEGFDVMWRVEGSGCRDCIQSGGQCVLALNRLLWPIVAQQFTKPRSIYHQQCRYRHHQNPSS</sequence>
<dbReference type="Proteomes" id="UP001055811">
    <property type="component" value="Linkage Group LG03"/>
</dbReference>
<evidence type="ECO:0000313" key="2">
    <source>
        <dbReference type="Proteomes" id="UP001055811"/>
    </source>
</evidence>
<protein>
    <submittedName>
        <fullName evidence="1">Uncharacterized protein</fullName>
    </submittedName>
</protein>
<reference evidence="2" key="1">
    <citation type="journal article" date="2022" name="Mol. Ecol. Resour.">
        <title>The genomes of chicory, endive, great burdock and yacon provide insights into Asteraceae palaeo-polyploidization history and plant inulin production.</title>
        <authorList>
            <person name="Fan W."/>
            <person name="Wang S."/>
            <person name="Wang H."/>
            <person name="Wang A."/>
            <person name="Jiang F."/>
            <person name="Liu H."/>
            <person name="Zhao H."/>
            <person name="Xu D."/>
            <person name="Zhang Y."/>
        </authorList>
    </citation>
    <scope>NUCLEOTIDE SEQUENCE [LARGE SCALE GENOMIC DNA]</scope>
    <source>
        <strain evidence="2">cv. Punajuju</strain>
    </source>
</reference>
<accession>A0ACB9FB90</accession>
<organism evidence="1 2">
    <name type="scientific">Cichorium intybus</name>
    <name type="common">Chicory</name>
    <dbReference type="NCBI Taxonomy" id="13427"/>
    <lineage>
        <taxon>Eukaryota</taxon>
        <taxon>Viridiplantae</taxon>
        <taxon>Streptophyta</taxon>
        <taxon>Embryophyta</taxon>
        <taxon>Tracheophyta</taxon>
        <taxon>Spermatophyta</taxon>
        <taxon>Magnoliopsida</taxon>
        <taxon>eudicotyledons</taxon>
        <taxon>Gunneridae</taxon>
        <taxon>Pentapetalae</taxon>
        <taxon>asterids</taxon>
        <taxon>campanulids</taxon>
        <taxon>Asterales</taxon>
        <taxon>Asteraceae</taxon>
        <taxon>Cichorioideae</taxon>
        <taxon>Cichorieae</taxon>
        <taxon>Cichoriinae</taxon>
        <taxon>Cichorium</taxon>
    </lineage>
</organism>
<dbReference type="EMBL" id="CM042011">
    <property type="protein sequence ID" value="KAI3768110.1"/>
    <property type="molecule type" value="Genomic_DNA"/>
</dbReference>
<name>A0ACB9FB90_CICIN</name>
<evidence type="ECO:0000313" key="1">
    <source>
        <dbReference type="EMBL" id="KAI3768110.1"/>
    </source>
</evidence>
<comment type="caution">
    <text evidence="1">The sequence shown here is derived from an EMBL/GenBank/DDBJ whole genome shotgun (WGS) entry which is preliminary data.</text>
</comment>
<gene>
    <name evidence="1" type="ORF">L2E82_18542</name>
</gene>